<dbReference type="PANTHER" id="PTHR36851">
    <property type="entry name" value="UNNAMED PRODUCT"/>
    <property type="match status" value="1"/>
</dbReference>
<organism evidence="2 3">
    <name type="scientific">Candidatus Azambacteria bacterium RBG_16_47_10</name>
    <dbReference type="NCBI Taxonomy" id="1797292"/>
    <lineage>
        <taxon>Bacteria</taxon>
        <taxon>Candidatus Azamiibacteriota</taxon>
    </lineage>
</organism>
<gene>
    <name evidence="2" type="ORF">A2Z10_02810</name>
</gene>
<feature type="transmembrane region" description="Helical" evidence="1">
    <location>
        <begin position="468"/>
        <end position="488"/>
    </location>
</feature>
<name>A0A1F5AZM5_9BACT</name>
<evidence type="ECO:0000313" key="2">
    <source>
        <dbReference type="EMBL" id="OGD23841.1"/>
    </source>
</evidence>
<evidence type="ECO:0000256" key="1">
    <source>
        <dbReference type="SAM" id="Phobius"/>
    </source>
</evidence>
<keyword evidence="1" id="KW-1133">Transmembrane helix</keyword>
<evidence type="ECO:0000313" key="3">
    <source>
        <dbReference type="Proteomes" id="UP000176639"/>
    </source>
</evidence>
<keyword evidence="1" id="KW-0812">Transmembrane</keyword>
<keyword evidence="1" id="KW-0472">Membrane</keyword>
<dbReference type="Proteomes" id="UP000176639">
    <property type="component" value="Unassembled WGS sequence"/>
</dbReference>
<dbReference type="InterPro" id="IPR029044">
    <property type="entry name" value="Nucleotide-diphossugar_trans"/>
</dbReference>
<feature type="transmembrane region" description="Helical" evidence="1">
    <location>
        <begin position="436"/>
        <end position="456"/>
    </location>
</feature>
<feature type="transmembrane region" description="Helical" evidence="1">
    <location>
        <begin position="28"/>
        <end position="49"/>
    </location>
</feature>
<reference evidence="2 3" key="1">
    <citation type="journal article" date="2016" name="Nat. Commun.">
        <title>Thousands of microbial genomes shed light on interconnected biogeochemical processes in an aquifer system.</title>
        <authorList>
            <person name="Anantharaman K."/>
            <person name="Brown C.T."/>
            <person name="Hug L.A."/>
            <person name="Sharon I."/>
            <person name="Castelle C.J."/>
            <person name="Probst A.J."/>
            <person name="Thomas B.C."/>
            <person name="Singh A."/>
            <person name="Wilkins M.J."/>
            <person name="Karaoz U."/>
            <person name="Brodie E.L."/>
            <person name="Williams K.H."/>
            <person name="Hubbard S.S."/>
            <person name="Banfield J.F."/>
        </authorList>
    </citation>
    <scope>NUCLEOTIDE SEQUENCE [LARGE SCALE GENOMIC DNA]</scope>
</reference>
<dbReference type="AlphaFoldDB" id="A0A1F5AZM5"/>
<proteinExistence type="predicted"/>
<dbReference type="EMBL" id="MEYI01000026">
    <property type="protein sequence ID" value="OGD23841.1"/>
    <property type="molecule type" value="Genomic_DNA"/>
</dbReference>
<dbReference type="SUPFAM" id="SSF53448">
    <property type="entry name" value="Nucleotide-diphospho-sugar transferases"/>
    <property type="match status" value="1"/>
</dbReference>
<dbReference type="PANTHER" id="PTHR36851:SF1">
    <property type="entry name" value="GLYCO_TRANS_2-LIKE DOMAIN-CONTAINING PROTEIN"/>
    <property type="match status" value="1"/>
</dbReference>
<dbReference type="Gene3D" id="3.90.550.10">
    <property type="entry name" value="Spore Coat Polysaccharide Biosynthesis Protein SpsA, Chain A"/>
    <property type="match status" value="1"/>
</dbReference>
<feature type="transmembrane region" description="Helical" evidence="1">
    <location>
        <begin position="388"/>
        <end position="416"/>
    </location>
</feature>
<protein>
    <submittedName>
        <fullName evidence="2">Uncharacterized protein</fullName>
    </submittedName>
</protein>
<sequence>MIPSEYYYLYFGKAADVKDPKERRLYRFFEMIPGLLAWGTLVFVFVLAWLTPVFIAFFVIAFDIYWLLKTIFLSLHLKSAFKKVRDNMEVDWLARLGSDKPGWEEHYHLILLPTYKEGWEVVGASLRALADAQYPKEKMLIVFACEDRAGEEAVALARRAEREFGNSFGAFVSMFHPKDIVGEIAGKGSNIHYAGKKAAEDIIDARGIDRAKVIVSAFDIDTVIWPGYFARLTYVYRSVDRPDRKSFQPVPFYINNIWHAPAVARVIAFSATFWHTLQQDRPERMTTFSSHSMSLTALADVGYWQANMVSEDSRIFWQCYLRYDGDYAVESLYYPVSMDANVADTFFQTMVNQYKQQRRWGYGAENVPYFLFGFLKNKKIDLWKKIKFGFNIIEGFHSWATNALIIFLLGWLPLYLGGEAFNATQLSYNLPFITKYIMTLSMVGLVTSALLSIIILPPRPPEFGRWRYALFVLQWPLMFITIIVFGAMPGLDAQTRLMLGKYMGFWVTPKARKG</sequence>
<feature type="transmembrane region" description="Helical" evidence="1">
    <location>
        <begin position="55"/>
        <end position="75"/>
    </location>
</feature>
<comment type="caution">
    <text evidence="2">The sequence shown here is derived from an EMBL/GenBank/DDBJ whole genome shotgun (WGS) entry which is preliminary data.</text>
</comment>
<accession>A0A1F5AZM5</accession>